<dbReference type="PANTHER" id="PTHR13237">
    <property type="entry name" value="SOMETHING ABOUT SILENCING PROTEIN 10-RELATED"/>
    <property type="match status" value="1"/>
</dbReference>
<feature type="compositionally biased region" description="Basic and acidic residues" evidence="4">
    <location>
        <begin position="104"/>
        <end position="134"/>
    </location>
</feature>
<feature type="compositionally biased region" description="Acidic residues" evidence="4">
    <location>
        <begin position="78"/>
        <end position="103"/>
    </location>
</feature>
<sequence>MAKGNMHARGRASRQRGGPKRMETRDEIPMDDVERFDAARDKILLDDTQYEPDEDEEDFGANDREVLSLAQSQRDSSDSEEEEGEEDDDVEEVDDVDDDEDETRFEGDEERYRSMHIPDEIMQEVRRRAPRDDAHDSEEEVSDEESDEEPHGWGANKRAYYSGNTEKDLESDSDIDEEKAHELETNEAIRLQRLSRAGMGDNDFGLENIDATEALINADEQSAAARARRKRELDGDVDETKAATSATPEELLTRLRTHAPIVLALVDEFGDVLQQLTEAEAYMGEVTKHGERSIAEIAHLYYQTLSAYAMQLAFFFQLASTPEWAAKPQRLLEHPVMERLSQFKKALVEMKALGLFDPEDAPSSSDEREMAGIMGPPTVEDMAYEELGELEPGEVDDLIEDEKENQGVSSAPGASDTAAPKRKKTKSKRRGELRAEPPAPAPLAAVADVSADAPRAPKRMSSMPLVSADAYGEPTEMHAVDAQEKSQRKRLTQFHADAAADVASKQKQNKLEGDADIPYRDRRRSREAVAAAKTNKLAKMQPQHMDTDLNDTEWGESDWRDRNAVMGGGDTKPEADEAAGSDEDDAAYYDLISSNKRAKKAQKKEEYDQERLASRVYDDDTVGDGEHRLIDRTIEKNKGLAPHRPKSIRNPRVKRRMKFDRANKRLSSTRAVYKGGQSALQGGYQGEKSGISINTVKSRKLGS</sequence>
<feature type="region of interest" description="Disordered" evidence="4">
    <location>
        <begin position="403"/>
        <end position="463"/>
    </location>
</feature>
<keyword evidence="3" id="KW-0539">Nucleus</keyword>
<keyword evidence="7" id="KW-1185">Reference proteome</keyword>
<evidence type="ECO:0000256" key="4">
    <source>
        <dbReference type="SAM" id="MobiDB-lite"/>
    </source>
</evidence>
<dbReference type="PANTHER" id="PTHR13237:SF8">
    <property type="entry name" value="SOMETHING ABOUT SILENCING PROTEIN 10"/>
    <property type="match status" value="1"/>
</dbReference>
<feature type="compositionally biased region" description="Basic and acidic residues" evidence="4">
    <location>
        <begin position="475"/>
        <end position="486"/>
    </location>
</feature>
<comment type="similarity">
    <text evidence="2">Belongs to the SAS10 family.</text>
</comment>
<feature type="region of interest" description="Disordered" evidence="4">
    <location>
        <begin position="593"/>
        <end position="612"/>
    </location>
</feature>
<dbReference type="GO" id="GO:0000462">
    <property type="term" value="P:maturation of SSU-rRNA from tricistronic rRNA transcript (SSU-rRNA, 5.8S rRNA, LSU-rRNA)"/>
    <property type="evidence" value="ECO:0007669"/>
    <property type="project" value="TreeGrafter"/>
</dbReference>
<comment type="subcellular location">
    <subcellularLocation>
        <location evidence="1">Nucleus</location>
    </subcellularLocation>
</comment>
<feature type="compositionally biased region" description="Basic residues" evidence="4">
    <location>
        <begin position="641"/>
        <end position="658"/>
    </location>
</feature>
<feature type="compositionally biased region" description="Basic residues" evidence="4">
    <location>
        <begin position="420"/>
        <end position="429"/>
    </location>
</feature>
<dbReference type="AlphaFoldDB" id="A0AAF0DSY2"/>
<feature type="compositionally biased region" description="Acidic residues" evidence="4">
    <location>
        <begin position="48"/>
        <end position="60"/>
    </location>
</feature>
<evidence type="ECO:0000256" key="3">
    <source>
        <dbReference type="ARBA" id="ARBA00023242"/>
    </source>
</evidence>
<feature type="compositionally biased region" description="Basic and acidic residues" evidence="4">
    <location>
        <begin position="20"/>
        <end position="45"/>
    </location>
</feature>
<evidence type="ECO:0000256" key="2">
    <source>
        <dbReference type="ARBA" id="ARBA00010979"/>
    </source>
</evidence>
<feature type="region of interest" description="Disordered" evidence="4">
    <location>
        <begin position="475"/>
        <end position="586"/>
    </location>
</feature>
<protein>
    <submittedName>
        <fullName evidence="6">Something about silencing protein 10</fullName>
    </submittedName>
</protein>
<proteinExistence type="inferred from homology"/>
<evidence type="ECO:0000259" key="5">
    <source>
        <dbReference type="Pfam" id="PF09368"/>
    </source>
</evidence>
<dbReference type="InterPro" id="IPR018972">
    <property type="entry name" value="Sas10_C_dom"/>
</dbReference>
<dbReference type="Pfam" id="PF09368">
    <property type="entry name" value="Sas10"/>
    <property type="match status" value="1"/>
</dbReference>
<dbReference type="GO" id="GO:0032040">
    <property type="term" value="C:small-subunit processome"/>
    <property type="evidence" value="ECO:0007669"/>
    <property type="project" value="TreeGrafter"/>
</dbReference>
<feature type="region of interest" description="Disordered" evidence="4">
    <location>
        <begin position="637"/>
        <end position="703"/>
    </location>
</feature>
<feature type="compositionally biased region" description="Basic and acidic residues" evidence="4">
    <location>
        <begin position="509"/>
        <end position="527"/>
    </location>
</feature>
<reference evidence="6" key="1">
    <citation type="submission" date="2023-03" db="EMBL/GenBank/DDBJ databases">
        <title>Mating type loci evolution in Malassezia.</title>
        <authorList>
            <person name="Coelho M.A."/>
        </authorList>
    </citation>
    <scope>NUCLEOTIDE SEQUENCE</scope>
    <source>
        <strain evidence="6">CBS 14135</strain>
    </source>
</reference>
<feature type="compositionally biased region" description="Basic residues" evidence="4">
    <location>
        <begin position="1"/>
        <end position="19"/>
    </location>
</feature>
<accession>A0AAF0DSY2</accession>
<dbReference type="Proteomes" id="UP001216638">
    <property type="component" value="Chromosome 2"/>
</dbReference>
<feature type="domain" description="Sas10 C-terminal" evidence="5">
    <location>
        <begin position="625"/>
        <end position="701"/>
    </location>
</feature>
<feature type="compositionally biased region" description="Acidic residues" evidence="4">
    <location>
        <begin position="576"/>
        <end position="586"/>
    </location>
</feature>
<evidence type="ECO:0000313" key="6">
    <source>
        <dbReference type="EMBL" id="WFC95164.1"/>
    </source>
</evidence>
<name>A0AAF0DSY2_9BASI</name>
<dbReference type="EMBL" id="CP119952">
    <property type="protein sequence ID" value="WFC95164.1"/>
    <property type="molecule type" value="Genomic_DNA"/>
</dbReference>
<feature type="compositionally biased region" description="Acidic residues" evidence="4">
    <location>
        <begin position="135"/>
        <end position="148"/>
    </location>
</feature>
<organism evidence="6 7">
    <name type="scientific">Malassezia brasiliensis</name>
    <dbReference type="NCBI Taxonomy" id="1821822"/>
    <lineage>
        <taxon>Eukaryota</taxon>
        <taxon>Fungi</taxon>
        <taxon>Dikarya</taxon>
        <taxon>Basidiomycota</taxon>
        <taxon>Ustilaginomycotina</taxon>
        <taxon>Malasseziomycetes</taxon>
        <taxon>Malasseziales</taxon>
        <taxon>Malasseziaceae</taxon>
        <taxon>Malassezia</taxon>
    </lineage>
</organism>
<evidence type="ECO:0000256" key="1">
    <source>
        <dbReference type="ARBA" id="ARBA00004123"/>
    </source>
</evidence>
<feature type="compositionally biased region" description="Low complexity" evidence="4">
    <location>
        <begin position="442"/>
        <end position="454"/>
    </location>
</feature>
<feature type="compositionally biased region" description="Basic and acidic residues" evidence="4">
    <location>
        <begin position="603"/>
        <end position="612"/>
    </location>
</feature>
<evidence type="ECO:0000313" key="7">
    <source>
        <dbReference type="Proteomes" id="UP001216638"/>
    </source>
</evidence>
<feature type="region of interest" description="Disordered" evidence="4">
    <location>
        <begin position="1"/>
        <end position="173"/>
    </location>
</feature>
<gene>
    <name evidence="6" type="primary">SAS10</name>
    <name evidence="6" type="ORF">MBRA1_001811</name>
</gene>